<organism evidence="2">
    <name type="scientific">Aerophobetes bacterium</name>
    <dbReference type="NCBI Taxonomy" id="2030807"/>
    <lineage>
        <taxon>Bacteria</taxon>
        <taxon>Candidatus Aerophobota</taxon>
    </lineage>
</organism>
<evidence type="ECO:0000259" key="1">
    <source>
        <dbReference type="Pfam" id="PF01208"/>
    </source>
</evidence>
<reference evidence="2" key="1">
    <citation type="journal article" date="2020" name="mSystems">
        <title>Genome- and Community-Level Interaction Insights into Carbon Utilization and Element Cycling Functions of Hydrothermarchaeota in Hydrothermal Sediment.</title>
        <authorList>
            <person name="Zhou Z."/>
            <person name="Liu Y."/>
            <person name="Xu W."/>
            <person name="Pan J."/>
            <person name="Luo Z.H."/>
            <person name="Li M."/>
        </authorList>
    </citation>
    <scope>NUCLEOTIDE SEQUENCE [LARGE SCALE GENOMIC DNA]</scope>
    <source>
        <strain evidence="2">HyVt-92</strain>
    </source>
</reference>
<accession>A0A7V5HZW5</accession>
<dbReference type="PANTHER" id="PTHR47099">
    <property type="entry name" value="METHYLCOBAMIDE:COM METHYLTRANSFERASE MTBA"/>
    <property type="match status" value="1"/>
</dbReference>
<dbReference type="Pfam" id="PF01208">
    <property type="entry name" value="URO-D"/>
    <property type="match status" value="1"/>
</dbReference>
<feature type="domain" description="Uroporphyrinogen decarboxylase (URO-D)" evidence="1">
    <location>
        <begin position="119"/>
        <end position="369"/>
    </location>
</feature>
<dbReference type="InterPro" id="IPR000257">
    <property type="entry name" value="Uroporphyrinogen_deCOase"/>
</dbReference>
<proteinExistence type="predicted"/>
<comment type="caution">
    <text evidence="2">The sequence shown here is derived from an EMBL/GenBank/DDBJ whole genome shotgun (WGS) entry which is preliminary data.</text>
</comment>
<dbReference type="EMBL" id="DRTT01000162">
    <property type="protein sequence ID" value="HHF98993.1"/>
    <property type="molecule type" value="Genomic_DNA"/>
</dbReference>
<evidence type="ECO:0000313" key="2">
    <source>
        <dbReference type="EMBL" id="HHF98993.1"/>
    </source>
</evidence>
<dbReference type="PANTHER" id="PTHR47099:SF1">
    <property type="entry name" value="METHYLCOBAMIDE:COM METHYLTRANSFERASE MTBA"/>
    <property type="match status" value="1"/>
</dbReference>
<protein>
    <recommendedName>
        <fullName evidence="1">Uroporphyrinogen decarboxylase (URO-D) domain-containing protein</fullName>
    </recommendedName>
</protein>
<sequence>MTSRERVLTCLAHKEPDRVPLDLGGTPTTIEKVPYDELKRYLKMDIETKTFTRDHVEPDEKILQFFGIDTRYLRLKPSKSWKLKFEPDNSYVDEWGVRWKKPKSSLYYDPVGHPLKDAKIDDLKKYKWPDPHDKTRVEGLREKAEYLYKKTDYAIVCDMVGVGIFETAWILRGLEKFLEDLILNKEFAFLLLEKVTEIKIGLYSEFLDAVGRYAHVVMVSDDLGTENGLIISPSLYREMIKPFHKKLWQSIKKKTDAYLFLHSCGSVYKLIPDLIELGIDILNPVQVAAKDMDTERLKKEFGEKLSFWGGIDTQKILPYGKEKDVEEEVKKRIKDLAPGGGYVLCAVHNIQAGVKPENIVRMYEAAKKYGAYPVKL</sequence>
<dbReference type="AlphaFoldDB" id="A0A7V5HZW5"/>
<gene>
    <name evidence="2" type="ORF">ENL39_05870</name>
</gene>
<dbReference type="GO" id="GO:0006779">
    <property type="term" value="P:porphyrin-containing compound biosynthetic process"/>
    <property type="evidence" value="ECO:0007669"/>
    <property type="project" value="InterPro"/>
</dbReference>
<dbReference type="GO" id="GO:0004853">
    <property type="term" value="F:uroporphyrinogen decarboxylase activity"/>
    <property type="evidence" value="ECO:0007669"/>
    <property type="project" value="InterPro"/>
</dbReference>
<dbReference type="Gene3D" id="3.20.20.210">
    <property type="match status" value="1"/>
</dbReference>
<dbReference type="SUPFAM" id="SSF51726">
    <property type="entry name" value="UROD/MetE-like"/>
    <property type="match status" value="1"/>
</dbReference>
<dbReference type="Proteomes" id="UP000886070">
    <property type="component" value="Unassembled WGS sequence"/>
</dbReference>
<dbReference type="InterPro" id="IPR038071">
    <property type="entry name" value="UROD/MetE-like_sf"/>
</dbReference>
<dbReference type="InterPro" id="IPR052024">
    <property type="entry name" value="Methanogen_methyltrans"/>
</dbReference>
<name>A0A7V5HZW5_UNCAE</name>